<evidence type="ECO:0000259" key="17">
    <source>
        <dbReference type="SMART" id="SM00965"/>
    </source>
</evidence>
<evidence type="ECO:0000256" key="1">
    <source>
        <dbReference type="ARBA" id="ARBA00004571"/>
    </source>
</evidence>
<keyword evidence="8" id="KW-0408">Iron</keyword>
<evidence type="ECO:0000256" key="7">
    <source>
        <dbReference type="ARBA" id="ARBA00022729"/>
    </source>
</evidence>
<feature type="signal peptide" evidence="16">
    <location>
        <begin position="1"/>
        <end position="36"/>
    </location>
</feature>
<keyword evidence="11 14" id="KW-0472">Membrane</keyword>
<dbReference type="KEGG" id="mbur:EQU24_01880"/>
<dbReference type="InterPro" id="IPR011662">
    <property type="entry name" value="Secretin/TonB_short_N"/>
</dbReference>
<sequence>MENNEDHLGSRAKFAFGLCSVAAGLLAGSIAAPAVASETPAFASPQSFDIPSQPLDSALTELADRAGLKLLYHADTARQARSHKVTGNYTPQQALDIMLHDTGLSYRLTDDGALTIEKPRTEFSTESLLAEAGEFELVKAEPEEKPWTGPVEQLDMKVLGGALDGYAAVTASTAMKTDTPIMETPVSVQVVPRTVMDDQKVTRITEALENVSGVRPQSSMGTGTGFIVRGFRNPSVYRNGLLAVPGGFRTEFDSANIESVEVLKGPASILYGRIEPGGLINVNIKKPLDTPHYSLEQRFGSYNFYRTEWDATGSITDDKSLLYRFTGSYQNNESFRDFVSNDRILISPSITWRPTDATDITLNVEGVTQDYQADYGIPALGKRPANIPIERSFGDPNDPFDSLHKVLVSTELNHRFNEDWAVHSRFLANFSEQKETFLNPTPAFGNALNPNTGILQRNVFSQHNDNETYSTNLDLTGKFFIGGTQHDILVGYDYFRGFSKYNTQGFYNNANPALDINIYNPGPSYGIDPSVFSNAVSTTELSGRNFSLFKNEWHGVYFHDHITLWDKLHILGGGRYDWAQTGRGSAGSFEAAENALPAAIRKDEGFSPRVGVLYQPWEWVSLFGNWTTSFGANNGISATGESFDPQIGEQFEAGIKTQLFDQRLTATLAYYHLTLENILTPDLTASDPNARVAIGEQRSQGIELDVLGQITDELSVIGSYAFTDARITKDNRTLNGVVQGYEGNRLTNVPEHSGSLWLRYDVKRYAPLDGLSFGIGTFAAGQRQGDNENSFQLPGYVRLDAFTAYQWKVGDSKLTAQFNIRNLLNKTYYESTDPDANVAPRNGIYPGAPLTAMGSIRLEY</sequence>
<dbReference type="FunFam" id="2.170.130.10:FF:000001">
    <property type="entry name" value="Catecholate siderophore TonB-dependent receptor"/>
    <property type="match status" value="1"/>
</dbReference>
<comment type="subcellular location">
    <subcellularLocation>
        <location evidence="1 14">Cell outer membrane</location>
        <topology evidence="1 14">Multi-pass membrane protein</topology>
    </subcellularLocation>
</comment>
<evidence type="ECO:0000256" key="6">
    <source>
        <dbReference type="ARBA" id="ARBA00022692"/>
    </source>
</evidence>
<feature type="chain" id="PRO_5020570213" evidence="16">
    <location>
        <begin position="37"/>
        <end position="860"/>
    </location>
</feature>
<dbReference type="FunFam" id="2.40.170.20:FF:000005">
    <property type="entry name" value="TonB-dependent siderophore receptor"/>
    <property type="match status" value="1"/>
</dbReference>
<dbReference type="PROSITE" id="PS52016">
    <property type="entry name" value="TONB_DEPENDENT_REC_3"/>
    <property type="match status" value="1"/>
</dbReference>
<comment type="similarity">
    <text evidence="2 14 15">Belongs to the TonB-dependent receptor family.</text>
</comment>
<keyword evidence="10 15" id="KW-0798">TonB box</keyword>
<dbReference type="NCBIfam" id="TIGR01783">
    <property type="entry name" value="TonB-siderophor"/>
    <property type="match status" value="1"/>
</dbReference>
<evidence type="ECO:0000256" key="11">
    <source>
        <dbReference type="ARBA" id="ARBA00023136"/>
    </source>
</evidence>
<evidence type="ECO:0000256" key="5">
    <source>
        <dbReference type="ARBA" id="ARBA00022496"/>
    </source>
</evidence>
<feature type="domain" description="Secretin/TonB short N-terminal" evidence="17">
    <location>
        <begin position="68"/>
        <end position="119"/>
    </location>
</feature>
<keyword evidence="3 14" id="KW-0813">Transport</keyword>
<evidence type="ECO:0000256" key="9">
    <source>
        <dbReference type="ARBA" id="ARBA00023065"/>
    </source>
</evidence>
<evidence type="ECO:0000256" key="13">
    <source>
        <dbReference type="ARBA" id="ARBA00023237"/>
    </source>
</evidence>
<dbReference type="GO" id="GO:0015344">
    <property type="term" value="F:siderophore uptake transmembrane transporter activity"/>
    <property type="evidence" value="ECO:0007669"/>
    <property type="project" value="TreeGrafter"/>
</dbReference>
<dbReference type="Pfam" id="PF07660">
    <property type="entry name" value="STN"/>
    <property type="match status" value="1"/>
</dbReference>
<keyword evidence="13 14" id="KW-0998">Cell outer membrane</keyword>
<evidence type="ECO:0000313" key="19">
    <source>
        <dbReference type="Proteomes" id="UP000305881"/>
    </source>
</evidence>
<name>A0A4P9UJ97_METBY</name>
<keyword evidence="7 16" id="KW-0732">Signal</keyword>
<dbReference type="Pfam" id="PF00593">
    <property type="entry name" value="TonB_dep_Rec_b-barrel"/>
    <property type="match status" value="1"/>
</dbReference>
<dbReference type="EMBL" id="CP035467">
    <property type="protein sequence ID" value="QCW81138.1"/>
    <property type="molecule type" value="Genomic_DNA"/>
</dbReference>
<evidence type="ECO:0000256" key="2">
    <source>
        <dbReference type="ARBA" id="ARBA00009810"/>
    </source>
</evidence>
<keyword evidence="5" id="KW-0410">Iron transport</keyword>
<evidence type="ECO:0000256" key="3">
    <source>
        <dbReference type="ARBA" id="ARBA00022448"/>
    </source>
</evidence>
<dbReference type="Gene3D" id="3.55.50.30">
    <property type="match status" value="1"/>
</dbReference>
<dbReference type="STRING" id="675511.GCA_000341735_02630"/>
<evidence type="ECO:0000256" key="10">
    <source>
        <dbReference type="ARBA" id="ARBA00023077"/>
    </source>
</evidence>
<evidence type="ECO:0000256" key="12">
    <source>
        <dbReference type="ARBA" id="ARBA00023170"/>
    </source>
</evidence>
<dbReference type="CDD" id="cd01347">
    <property type="entry name" value="ligand_gated_channel"/>
    <property type="match status" value="1"/>
</dbReference>
<evidence type="ECO:0000256" key="4">
    <source>
        <dbReference type="ARBA" id="ARBA00022452"/>
    </source>
</evidence>
<dbReference type="InterPro" id="IPR000531">
    <property type="entry name" value="Beta-barrel_TonB"/>
</dbReference>
<dbReference type="GO" id="GO:0015891">
    <property type="term" value="P:siderophore transport"/>
    <property type="evidence" value="ECO:0007669"/>
    <property type="project" value="InterPro"/>
</dbReference>
<evidence type="ECO:0000313" key="18">
    <source>
        <dbReference type="EMBL" id="QCW81138.1"/>
    </source>
</evidence>
<protein>
    <submittedName>
        <fullName evidence="18">TonB-dependent receptor</fullName>
    </submittedName>
</protein>
<dbReference type="InterPro" id="IPR010105">
    <property type="entry name" value="TonB_sidphr_rcpt"/>
</dbReference>
<dbReference type="SUPFAM" id="SSF56935">
    <property type="entry name" value="Porins"/>
    <property type="match status" value="1"/>
</dbReference>
<keyword evidence="9" id="KW-0406">Ion transport</keyword>
<keyword evidence="6 14" id="KW-0812">Transmembrane</keyword>
<proteinExistence type="inferred from homology"/>
<dbReference type="PANTHER" id="PTHR32552:SF68">
    <property type="entry name" value="FERRICHROME OUTER MEMBRANE TRANSPORTER_PHAGE RECEPTOR"/>
    <property type="match status" value="1"/>
</dbReference>
<dbReference type="GO" id="GO:0038023">
    <property type="term" value="F:signaling receptor activity"/>
    <property type="evidence" value="ECO:0007669"/>
    <property type="project" value="InterPro"/>
</dbReference>
<evidence type="ECO:0000256" key="8">
    <source>
        <dbReference type="ARBA" id="ARBA00023004"/>
    </source>
</evidence>
<dbReference type="OrthoDB" id="127311at2"/>
<keyword evidence="4 14" id="KW-1134">Transmembrane beta strand</keyword>
<keyword evidence="12 18" id="KW-0675">Receptor</keyword>
<dbReference type="InterPro" id="IPR012910">
    <property type="entry name" value="Plug_dom"/>
</dbReference>
<organism evidence="18 19">
    <name type="scientific">Methylotuvimicrobium buryatense</name>
    <name type="common">Methylomicrobium buryatense</name>
    <dbReference type="NCBI Taxonomy" id="95641"/>
    <lineage>
        <taxon>Bacteria</taxon>
        <taxon>Pseudomonadati</taxon>
        <taxon>Pseudomonadota</taxon>
        <taxon>Gammaproteobacteria</taxon>
        <taxon>Methylococcales</taxon>
        <taxon>Methylococcaceae</taxon>
        <taxon>Methylotuvimicrobium</taxon>
    </lineage>
</organism>
<dbReference type="InterPro" id="IPR036942">
    <property type="entry name" value="Beta-barrel_TonB_sf"/>
</dbReference>
<dbReference type="Gene3D" id="2.40.170.20">
    <property type="entry name" value="TonB-dependent receptor, beta-barrel domain"/>
    <property type="match status" value="1"/>
</dbReference>
<dbReference type="GO" id="GO:0009279">
    <property type="term" value="C:cell outer membrane"/>
    <property type="evidence" value="ECO:0007669"/>
    <property type="project" value="UniProtKB-SubCell"/>
</dbReference>
<dbReference type="Pfam" id="PF07715">
    <property type="entry name" value="Plug"/>
    <property type="match status" value="1"/>
</dbReference>
<keyword evidence="19" id="KW-1185">Reference proteome</keyword>
<dbReference type="PANTHER" id="PTHR32552">
    <property type="entry name" value="FERRICHROME IRON RECEPTOR-RELATED"/>
    <property type="match status" value="1"/>
</dbReference>
<dbReference type="RefSeq" id="WP_017841134.1">
    <property type="nucleotide sequence ID" value="NZ_CP035467.1"/>
</dbReference>
<dbReference type="AlphaFoldDB" id="A0A4P9UJ97"/>
<evidence type="ECO:0000256" key="16">
    <source>
        <dbReference type="SAM" id="SignalP"/>
    </source>
</evidence>
<dbReference type="InterPro" id="IPR037066">
    <property type="entry name" value="Plug_dom_sf"/>
</dbReference>
<reference evidence="19" key="1">
    <citation type="journal article" date="2019" name="J. Bacteriol.">
        <title>A Mutagenic Screen Identifies a TonB-Dependent Receptor Required for the Lanthanide Metal Switch in the Type I Methanotroph 'Methylotuvimicrobium buryatense' 5GB1C.</title>
        <authorList>
            <person name="Groom J.D."/>
            <person name="Ford S.M."/>
            <person name="Pesesky M.W."/>
            <person name="Lidstrom M.E."/>
        </authorList>
    </citation>
    <scope>NUCLEOTIDE SEQUENCE [LARGE SCALE GENOMIC DNA]</scope>
    <source>
        <strain evidence="19">5GB1C</strain>
    </source>
</reference>
<evidence type="ECO:0000256" key="15">
    <source>
        <dbReference type="RuleBase" id="RU003357"/>
    </source>
</evidence>
<dbReference type="Proteomes" id="UP000305881">
    <property type="component" value="Chromosome"/>
</dbReference>
<evidence type="ECO:0000256" key="14">
    <source>
        <dbReference type="PROSITE-ProRule" id="PRU01360"/>
    </source>
</evidence>
<accession>A0A4P9UJ97</accession>
<gene>
    <name evidence="18" type="ORF">EQU24_01880</name>
</gene>
<dbReference type="Gene3D" id="2.170.130.10">
    <property type="entry name" value="TonB-dependent receptor, plug domain"/>
    <property type="match status" value="1"/>
</dbReference>
<dbReference type="InterPro" id="IPR039426">
    <property type="entry name" value="TonB-dep_rcpt-like"/>
</dbReference>
<dbReference type="SMART" id="SM00965">
    <property type="entry name" value="STN"/>
    <property type="match status" value="1"/>
</dbReference>